<sequence>MSNAQGFVATSYLAKKEDDPLLDVSTVLKGVSAASLEALNYVDYLNKKYDEVSNKVGTAVNEALDSNQGETTTTVKDALGTVNGAIDSFDKDVGIKDTLGSLVLAGSDLAGQLATKVVELNTEYKVTDQLKAKIDEALASSKSS</sequence>
<reference evidence="1 2" key="1">
    <citation type="submission" date="2024-02" db="EMBL/GenBank/DDBJ databases">
        <authorList>
            <person name="Chen Y."/>
            <person name="Shah S."/>
            <person name="Dougan E. K."/>
            <person name="Thang M."/>
            <person name="Chan C."/>
        </authorList>
    </citation>
    <scope>NUCLEOTIDE SEQUENCE [LARGE SCALE GENOMIC DNA]</scope>
</reference>
<protein>
    <submittedName>
        <fullName evidence="1">Uncharacterized protein</fullName>
    </submittedName>
</protein>
<evidence type="ECO:0000313" key="2">
    <source>
        <dbReference type="Proteomes" id="UP001642484"/>
    </source>
</evidence>
<dbReference type="EMBL" id="CAXAMN010005814">
    <property type="protein sequence ID" value="CAK9015470.1"/>
    <property type="molecule type" value="Genomic_DNA"/>
</dbReference>
<evidence type="ECO:0000313" key="1">
    <source>
        <dbReference type="EMBL" id="CAK9015470.1"/>
    </source>
</evidence>
<keyword evidence="2" id="KW-1185">Reference proteome</keyword>
<proteinExistence type="predicted"/>
<comment type="caution">
    <text evidence="1">The sequence shown here is derived from an EMBL/GenBank/DDBJ whole genome shotgun (WGS) entry which is preliminary data.</text>
</comment>
<name>A0ABP0JMI5_9DINO</name>
<dbReference type="Proteomes" id="UP001642484">
    <property type="component" value="Unassembled WGS sequence"/>
</dbReference>
<organism evidence="1 2">
    <name type="scientific">Durusdinium trenchii</name>
    <dbReference type="NCBI Taxonomy" id="1381693"/>
    <lineage>
        <taxon>Eukaryota</taxon>
        <taxon>Sar</taxon>
        <taxon>Alveolata</taxon>
        <taxon>Dinophyceae</taxon>
        <taxon>Suessiales</taxon>
        <taxon>Symbiodiniaceae</taxon>
        <taxon>Durusdinium</taxon>
    </lineage>
</organism>
<gene>
    <name evidence="1" type="ORF">CCMP2556_LOCUS12112</name>
</gene>
<accession>A0ABP0JMI5</accession>